<dbReference type="EMBL" id="BSVA01000001">
    <property type="protein sequence ID" value="GMA92031.1"/>
    <property type="molecule type" value="Genomic_DNA"/>
</dbReference>
<evidence type="ECO:0000256" key="5">
    <source>
        <dbReference type="ARBA" id="ARBA00023136"/>
    </source>
</evidence>
<evidence type="ECO:0000259" key="7">
    <source>
        <dbReference type="Pfam" id="PF00482"/>
    </source>
</evidence>
<dbReference type="PANTHER" id="PTHR35007">
    <property type="entry name" value="INTEGRAL MEMBRANE PROTEIN-RELATED"/>
    <property type="match status" value="1"/>
</dbReference>
<feature type="transmembrane region" description="Helical" evidence="6">
    <location>
        <begin position="256"/>
        <end position="276"/>
    </location>
</feature>
<comment type="subcellular location">
    <subcellularLocation>
        <location evidence="1">Cell membrane</location>
        <topology evidence="1">Multi-pass membrane protein</topology>
    </subcellularLocation>
</comment>
<dbReference type="Pfam" id="PF00482">
    <property type="entry name" value="T2SSF"/>
    <property type="match status" value="1"/>
</dbReference>
<keyword evidence="5 6" id="KW-0472">Membrane</keyword>
<keyword evidence="3 6" id="KW-0812">Transmembrane</keyword>
<feature type="transmembrane region" description="Helical" evidence="6">
    <location>
        <begin position="6"/>
        <end position="24"/>
    </location>
</feature>
<accession>A0ABQ6JZP1</accession>
<protein>
    <recommendedName>
        <fullName evidence="7">Type II secretion system protein GspF domain-containing protein</fullName>
    </recommendedName>
</protein>
<evidence type="ECO:0000256" key="2">
    <source>
        <dbReference type="ARBA" id="ARBA00022475"/>
    </source>
</evidence>
<keyword evidence="9" id="KW-1185">Reference proteome</keyword>
<keyword evidence="4 6" id="KW-1133">Transmembrane helix</keyword>
<evidence type="ECO:0000256" key="3">
    <source>
        <dbReference type="ARBA" id="ARBA00022692"/>
    </source>
</evidence>
<evidence type="ECO:0000256" key="4">
    <source>
        <dbReference type="ARBA" id="ARBA00022989"/>
    </source>
</evidence>
<evidence type="ECO:0000256" key="1">
    <source>
        <dbReference type="ARBA" id="ARBA00004651"/>
    </source>
</evidence>
<feature type="transmembrane region" description="Helical" evidence="6">
    <location>
        <begin position="223"/>
        <end position="244"/>
    </location>
</feature>
<reference evidence="9" key="1">
    <citation type="journal article" date="2019" name="Int. J. Syst. Evol. Microbiol.">
        <title>The Global Catalogue of Microorganisms (GCM) 10K type strain sequencing project: providing services to taxonomists for standard genome sequencing and annotation.</title>
        <authorList>
            <consortium name="The Broad Institute Genomics Platform"/>
            <consortium name="The Broad Institute Genome Sequencing Center for Infectious Disease"/>
            <person name="Wu L."/>
            <person name="Ma J."/>
        </authorList>
    </citation>
    <scope>NUCLEOTIDE SEQUENCE [LARGE SCALE GENOMIC DNA]</scope>
    <source>
        <strain evidence="9">NBRC 108755</strain>
    </source>
</reference>
<dbReference type="PANTHER" id="PTHR35007:SF3">
    <property type="entry name" value="POSSIBLE CONSERVED ALANINE RICH MEMBRANE PROTEIN"/>
    <property type="match status" value="1"/>
</dbReference>
<feature type="transmembrane region" description="Helical" evidence="6">
    <location>
        <begin position="53"/>
        <end position="74"/>
    </location>
</feature>
<dbReference type="InterPro" id="IPR018076">
    <property type="entry name" value="T2SS_GspF_dom"/>
</dbReference>
<sequence length="289" mass="30262">MIAAAWGLVLGIGLVLSASPWLWPRATERAAARRRGPFTWLGELVRQAGMARVSVATVVVVAAALAFAATAVVLALVPVVALAVAAGLGVGTLPFALIAARARARRRAMRAVWPDAVDHLVAGLRSGQALPDALVALGESGPVPLRAAFVSFASDLGATGQLVLALEALKQRLADPVADRVIETLRVAREVGGTELPSVLRALASHLRSDAALRSEVEARQSWVVSAARLGVAAPWLVLLLLAARPEAVRAYNSPAGVTLLVVGFAVTVVAYRIMIAVGRLPEERRWFA</sequence>
<dbReference type="RefSeq" id="WP_284300647.1">
    <property type="nucleotide sequence ID" value="NZ_BSVA01000001.1"/>
</dbReference>
<dbReference type="Proteomes" id="UP001157069">
    <property type="component" value="Unassembled WGS sequence"/>
</dbReference>
<keyword evidence="2" id="KW-1003">Cell membrane</keyword>
<evidence type="ECO:0000313" key="8">
    <source>
        <dbReference type="EMBL" id="GMA92031.1"/>
    </source>
</evidence>
<feature type="domain" description="Type II secretion system protein GspF" evidence="7">
    <location>
        <begin position="117"/>
        <end position="242"/>
    </location>
</feature>
<evidence type="ECO:0000256" key="6">
    <source>
        <dbReference type="SAM" id="Phobius"/>
    </source>
</evidence>
<feature type="transmembrane region" description="Helical" evidence="6">
    <location>
        <begin position="80"/>
        <end position="100"/>
    </location>
</feature>
<evidence type="ECO:0000313" key="9">
    <source>
        <dbReference type="Proteomes" id="UP001157069"/>
    </source>
</evidence>
<comment type="caution">
    <text evidence="8">The sequence shown here is derived from an EMBL/GenBank/DDBJ whole genome shotgun (WGS) entry which is preliminary data.</text>
</comment>
<name>A0ABQ6JZP1_9MICO</name>
<organism evidence="8 9">
    <name type="scientific">Homoserinibacter gongjuensis</name>
    <dbReference type="NCBI Taxonomy" id="1162968"/>
    <lineage>
        <taxon>Bacteria</taxon>
        <taxon>Bacillati</taxon>
        <taxon>Actinomycetota</taxon>
        <taxon>Actinomycetes</taxon>
        <taxon>Micrococcales</taxon>
        <taxon>Microbacteriaceae</taxon>
        <taxon>Homoserinibacter</taxon>
    </lineage>
</organism>
<gene>
    <name evidence="8" type="ORF">GCM10025869_25600</name>
</gene>
<proteinExistence type="predicted"/>